<keyword evidence="2" id="KW-0472">Membrane</keyword>
<comment type="caution">
    <text evidence="3">The sequence shown here is derived from an EMBL/GenBank/DDBJ whole genome shotgun (WGS) entry which is preliminary data.</text>
</comment>
<reference evidence="3 4" key="1">
    <citation type="submission" date="2019-05" db="EMBL/GenBank/DDBJ databases">
        <title>Another draft genome of Portunus trituberculatus and its Hox gene families provides insights of decapod evolution.</title>
        <authorList>
            <person name="Jeong J.-H."/>
            <person name="Song I."/>
            <person name="Kim S."/>
            <person name="Choi T."/>
            <person name="Kim D."/>
            <person name="Ryu S."/>
            <person name="Kim W."/>
        </authorList>
    </citation>
    <scope>NUCLEOTIDE SEQUENCE [LARGE SCALE GENOMIC DNA]</scope>
    <source>
        <tissue evidence="3">Muscle</tissue>
    </source>
</reference>
<evidence type="ECO:0000256" key="1">
    <source>
        <dbReference type="SAM" id="MobiDB-lite"/>
    </source>
</evidence>
<evidence type="ECO:0000256" key="2">
    <source>
        <dbReference type="SAM" id="Phobius"/>
    </source>
</evidence>
<accession>A0A5B7FUH4</accession>
<dbReference type="AlphaFoldDB" id="A0A5B7FUH4"/>
<organism evidence="3 4">
    <name type="scientific">Portunus trituberculatus</name>
    <name type="common">Swimming crab</name>
    <name type="synonym">Neptunus trituberculatus</name>
    <dbReference type="NCBI Taxonomy" id="210409"/>
    <lineage>
        <taxon>Eukaryota</taxon>
        <taxon>Metazoa</taxon>
        <taxon>Ecdysozoa</taxon>
        <taxon>Arthropoda</taxon>
        <taxon>Crustacea</taxon>
        <taxon>Multicrustacea</taxon>
        <taxon>Malacostraca</taxon>
        <taxon>Eumalacostraca</taxon>
        <taxon>Eucarida</taxon>
        <taxon>Decapoda</taxon>
        <taxon>Pleocyemata</taxon>
        <taxon>Brachyura</taxon>
        <taxon>Eubrachyura</taxon>
        <taxon>Portunoidea</taxon>
        <taxon>Portunidae</taxon>
        <taxon>Portuninae</taxon>
        <taxon>Portunus</taxon>
    </lineage>
</organism>
<keyword evidence="4" id="KW-1185">Reference proteome</keyword>
<feature type="compositionally biased region" description="Basic and acidic residues" evidence="1">
    <location>
        <begin position="73"/>
        <end position="91"/>
    </location>
</feature>
<dbReference type="Proteomes" id="UP000324222">
    <property type="component" value="Unassembled WGS sequence"/>
</dbReference>
<protein>
    <submittedName>
        <fullName evidence="3">Uncharacterized protein</fullName>
    </submittedName>
</protein>
<feature type="compositionally biased region" description="Pro residues" evidence="1">
    <location>
        <begin position="111"/>
        <end position="139"/>
    </location>
</feature>
<name>A0A5B7FUH4_PORTR</name>
<proteinExistence type="predicted"/>
<evidence type="ECO:0000313" key="3">
    <source>
        <dbReference type="EMBL" id="MPC49057.1"/>
    </source>
</evidence>
<dbReference type="EMBL" id="VSRR010008643">
    <property type="protein sequence ID" value="MPC49057.1"/>
    <property type="molecule type" value="Genomic_DNA"/>
</dbReference>
<evidence type="ECO:0000313" key="4">
    <source>
        <dbReference type="Proteomes" id="UP000324222"/>
    </source>
</evidence>
<keyword evidence="2" id="KW-0812">Transmembrane</keyword>
<keyword evidence="2" id="KW-1133">Transmembrane helix</keyword>
<gene>
    <name evidence="3" type="ORF">E2C01_042847</name>
</gene>
<feature type="region of interest" description="Disordered" evidence="1">
    <location>
        <begin position="71"/>
        <end position="94"/>
    </location>
</feature>
<feature type="region of interest" description="Disordered" evidence="1">
    <location>
        <begin position="107"/>
        <end position="139"/>
    </location>
</feature>
<feature type="transmembrane region" description="Helical" evidence="2">
    <location>
        <begin position="28"/>
        <end position="47"/>
    </location>
</feature>
<sequence>MNRYTLSHSSLSPPLRTFISSYHHPDHLHSLLLVLLAMTAASILTMPSRKMIDRTDKQEYRVFLPPHRFPSKKVSDNRAASWREKRPEKRGCTRGCRRWQASIMSVSEAPILPPTPPPPPPPPPPLQYPPPIPLPSHCL</sequence>